<reference evidence="2 3" key="1">
    <citation type="submission" date="2021-09" db="EMBL/GenBank/DDBJ databases">
        <title>Genomic insights and catalytic innovation underlie evolution of tropane alkaloids biosynthesis.</title>
        <authorList>
            <person name="Wang Y.-J."/>
            <person name="Tian T."/>
            <person name="Huang J.-P."/>
            <person name="Huang S.-X."/>
        </authorList>
    </citation>
    <scope>NUCLEOTIDE SEQUENCE [LARGE SCALE GENOMIC DNA]</scope>
    <source>
        <strain evidence="2">KIB-2018</strain>
        <tissue evidence="2">Leaf</tissue>
    </source>
</reference>
<evidence type="ECO:0000256" key="1">
    <source>
        <dbReference type="SAM" id="MobiDB-lite"/>
    </source>
</evidence>
<evidence type="ECO:0000313" key="3">
    <source>
        <dbReference type="Proteomes" id="UP001159364"/>
    </source>
</evidence>
<protein>
    <submittedName>
        <fullName evidence="2">Uncharacterized protein</fullName>
    </submittedName>
</protein>
<proteinExistence type="predicted"/>
<organism evidence="2 3">
    <name type="scientific">Erythroxylum novogranatense</name>
    <dbReference type="NCBI Taxonomy" id="1862640"/>
    <lineage>
        <taxon>Eukaryota</taxon>
        <taxon>Viridiplantae</taxon>
        <taxon>Streptophyta</taxon>
        <taxon>Embryophyta</taxon>
        <taxon>Tracheophyta</taxon>
        <taxon>Spermatophyta</taxon>
        <taxon>Magnoliopsida</taxon>
        <taxon>eudicotyledons</taxon>
        <taxon>Gunneridae</taxon>
        <taxon>Pentapetalae</taxon>
        <taxon>rosids</taxon>
        <taxon>fabids</taxon>
        <taxon>Malpighiales</taxon>
        <taxon>Erythroxylaceae</taxon>
        <taxon>Erythroxylum</taxon>
    </lineage>
</organism>
<feature type="region of interest" description="Disordered" evidence="1">
    <location>
        <begin position="75"/>
        <end position="139"/>
    </location>
</feature>
<accession>A0AAV8TJI1</accession>
<feature type="region of interest" description="Disordered" evidence="1">
    <location>
        <begin position="1"/>
        <end position="39"/>
    </location>
</feature>
<gene>
    <name evidence="2" type="ORF">K2173_012563</name>
</gene>
<dbReference type="AlphaFoldDB" id="A0AAV8TJI1"/>
<feature type="compositionally biased region" description="Basic and acidic residues" evidence="1">
    <location>
        <begin position="23"/>
        <end position="39"/>
    </location>
</feature>
<keyword evidence="3" id="KW-1185">Reference proteome</keyword>
<name>A0AAV8TJI1_9ROSI</name>
<comment type="caution">
    <text evidence="2">The sequence shown here is derived from an EMBL/GenBank/DDBJ whole genome shotgun (WGS) entry which is preliminary data.</text>
</comment>
<evidence type="ECO:0000313" key="2">
    <source>
        <dbReference type="EMBL" id="KAJ8767051.1"/>
    </source>
</evidence>
<dbReference type="EMBL" id="JAIWQS010000004">
    <property type="protein sequence ID" value="KAJ8767051.1"/>
    <property type="molecule type" value="Genomic_DNA"/>
</dbReference>
<sequence>MDGIQLLRPPDNRRQHARGSLCVEEKRRGDEKRALGRGENSKELLLVGPSEVRTKNVSISSAPLDRMLLIILTMSSSKSSVGSEMTGANEEAGKDALRIKKQPNDYNNYDVEPNSPTSSRPHDNEQHQSPTHIADDEKNAHLVDVHPTLDPTPVIL</sequence>
<dbReference type="Proteomes" id="UP001159364">
    <property type="component" value="Linkage Group LG04"/>
</dbReference>